<organism evidence="4 5">
    <name type="scientific">Dysosmobacter segnis</name>
    <dbReference type="NCBI Taxonomy" id="2763042"/>
    <lineage>
        <taxon>Bacteria</taxon>
        <taxon>Bacillati</taxon>
        <taxon>Bacillota</taxon>
        <taxon>Clostridia</taxon>
        <taxon>Eubacteriales</taxon>
        <taxon>Oscillospiraceae</taxon>
        <taxon>Dysosmobacter</taxon>
    </lineage>
</organism>
<evidence type="ECO:0000259" key="3">
    <source>
        <dbReference type="Pfam" id="PF14338"/>
    </source>
</evidence>
<dbReference type="AlphaFoldDB" id="A0A923S851"/>
<dbReference type="GO" id="GO:0009307">
    <property type="term" value="P:DNA restriction-modification system"/>
    <property type="evidence" value="ECO:0007669"/>
    <property type="project" value="InterPro"/>
</dbReference>
<name>A0A923S851_9FIRM</name>
<dbReference type="EMBL" id="JACOQI010000016">
    <property type="protein sequence ID" value="MBC5771380.1"/>
    <property type="molecule type" value="Genomic_DNA"/>
</dbReference>
<dbReference type="GO" id="GO:0003677">
    <property type="term" value="F:DNA binding"/>
    <property type="evidence" value="ECO:0007669"/>
    <property type="project" value="InterPro"/>
</dbReference>
<dbReference type="Proteomes" id="UP000620327">
    <property type="component" value="Unassembled WGS sequence"/>
</dbReference>
<feature type="domain" description="Restriction system protein Mrr-like N-terminal" evidence="3">
    <location>
        <begin position="6"/>
        <end position="91"/>
    </location>
</feature>
<keyword evidence="5" id="KW-1185">Reference proteome</keyword>
<keyword evidence="4" id="KW-0378">Hydrolase</keyword>
<proteinExistence type="predicted"/>
<feature type="region of interest" description="Disordered" evidence="1">
    <location>
        <begin position="113"/>
        <end position="132"/>
    </location>
</feature>
<keyword evidence="4" id="KW-0255">Endonuclease</keyword>
<dbReference type="PANTHER" id="PTHR30015:SF7">
    <property type="entry name" value="TYPE IV METHYL-DIRECTED RESTRICTION ENZYME ECOKMRR"/>
    <property type="match status" value="1"/>
</dbReference>
<dbReference type="PANTHER" id="PTHR30015">
    <property type="entry name" value="MRR RESTRICTION SYSTEM PROTEIN"/>
    <property type="match status" value="1"/>
</dbReference>
<dbReference type="SUPFAM" id="SSF52980">
    <property type="entry name" value="Restriction endonuclease-like"/>
    <property type="match status" value="1"/>
</dbReference>
<reference evidence="4" key="1">
    <citation type="submission" date="2020-08" db="EMBL/GenBank/DDBJ databases">
        <title>Genome public.</title>
        <authorList>
            <person name="Liu C."/>
            <person name="Sun Q."/>
        </authorList>
    </citation>
    <scope>NUCLEOTIDE SEQUENCE</scope>
    <source>
        <strain evidence="4">BX15</strain>
    </source>
</reference>
<accession>A0A923S851</accession>
<dbReference type="RefSeq" id="WP_187015575.1">
    <property type="nucleotide sequence ID" value="NZ_JACOQI010000016.1"/>
</dbReference>
<dbReference type="InterPro" id="IPR052906">
    <property type="entry name" value="Type_IV_Methyl-Rstrct_Enzyme"/>
</dbReference>
<dbReference type="InterPro" id="IPR011856">
    <property type="entry name" value="tRNA_endonuc-like_dom_sf"/>
</dbReference>
<dbReference type="Pfam" id="PF14338">
    <property type="entry name" value="Mrr_N"/>
    <property type="match status" value="1"/>
</dbReference>
<keyword evidence="4" id="KW-0540">Nuclease</keyword>
<evidence type="ECO:0000313" key="5">
    <source>
        <dbReference type="Proteomes" id="UP000620327"/>
    </source>
</evidence>
<gene>
    <name evidence="4" type="ORF">H8Z83_13845</name>
</gene>
<comment type="caution">
    <text evidence="4">The sequence shown here is derived from an EMBL/GenBank/DDBJ whole genome shotgun (WGS) entry which is preliminary data.</text>
</comment>
<dbReference type="GO" id="GO:0015666">
    <property type="term" value="F:restriction endodeoxyribonuclease activity"/>
    <property type="evidence" value="ECO:0007669"/>
    <property type="project" value="TreeGrafter"/>
</dbReference>
<dbReference type="InterPro" id="IPR025745">
    <property type="entry name" value="Mrr-like_N_dom"/>
</dbReference>
<dbReference type="InterPro" id="IPR011335">
    <property type="entry name" value="Restrct_endonuc-II-like"/>
</dbReference>
<evidence type="ECO:0000256" key="1">
    <source>
        <dbReference type="SAM" id="MobiDB-lite"/>
    </source>
</evidence>
<evidence type="ECO:0000313" key="4">
    <source>
        <dbReference type="EMBL" id="MBC5771380.1"/>
    </source>
</evidence>
<sequence length="308" mass="34310">MPIPKYDEMYRAFLDCLADGQLHKSKEVKDAVAGVFSVSEKERAEMLPSGKQQLFDNRIGWTRTYLKKAGLVQSPSRGIYVITPAGRQVLNENPPQIDNLYLQRFESFRKFISPNNNEESTTSTPAAKVSSKTPQDILDEAFQQINTTLADDLLSEIMKQPPAFFEHLVVKLLTQMGYGGSVDDAGTVIGQTGDEGIDGIIREDKLGFSLIYIQAKRWDCDKTVGRPEIQKFVGALAGQGASKGLFITTAQFTKEARQYAEKQHTTKVVLVDGTTLAKLMIEYDLGVSTEATYEIKRIDSDFFAEDLD</sequence>
<feature type="domain" description="Restriction endonuclease type IV Mrr" evidence="2">
    <location>
        <begin position="160"/>
        <end position="280"/>
    </location>
</feature>
<dbReference type="InterPro" id="IPR007560">
    <property type="entry name" value="Restrct_endonuc_IV_Mrr"/>
</dbReference>
<protein>
    <submittedName>
        <fullName evidence="4">Restriction endonuclease</fullName>
    </submittedName>
</protein>
<dbReference type="Pfam" id="PF04471">
    <property type="entry name" value="Mrr_cat"/>
    <property type="match status" value="1"/>
</dbReference>
<dbReference type="Gene3D" id="3.40.1350.10">
    <property type="match status" value="1"/>
</dbReference>
<evidence type="ECO:0000259" key="2">
    <source>
        <dbReference type="Pfam" id="PF04471"/>
    </source>
</evidence>